<keyword evidence="3 7" id="KW-0812">Transmembrane</keyword>
<evidence type="ECO:0000313" key="9">
    <source>
        <dbReference type="EMBL" id="KAE8077074.1"/>
    </source>
</evidence>
<dbReference type="Pfam" id="PF06241">
    <property type="entry name" value="Castor_Poll_mid"/>
    <property type="match status" value="1"/>
</dbReference>
<dbReference type="PANTHER" id="PTHR31563">
    <property type="entry name" value="ION CHANNEL POLLUX-RELATED"/>
    <property type="match status" value="1"/>
</dbReference>
<dbReference type="PROSITE" id="PS51201">
    <property type="entry name" value="RCK_N"/>
    <property type="match status" value="1"/>
</dbReference>
<dbReference type="EMBL" id="CM017326">
    <property type="protein sequence ID" value="KAE8077074.1"/>
    <property type="molecule type" value="Genomic_DNA"/>
</dbReference>
<sequence length="604" mass="66702">MSLDWDSPPSSSRDWLFPSPAYIHSSYHPANSPKHPRRFTTTPRTSHPRTPDPRPSRTLRNDGVPASNPIPYRDFRYAGVRRRFDLSRRTDRLPKPDDAGAVSGRKSEITAVSREKECTAEKVFGFSGRIFRIRWKMAISVAILITVFSSLLHNNFSLQNQVNELRDQVSNCNISIDVTSSFKQESDHRPSKNLKILALILSLTILSIPILIFKYIDHISKSRSLDNISEEVSLSKQLAYRVDAFLSVHPYTKPLALLVATLLLICLGGLALFGVTDGSLTECLWLSWTYIADSGNHSDSEGVGWRFVSVSISFGGMLIFAMMLGLVSDAISEKLDSLRKGRSEVVEKNHTLILGWSDKLGSLLNQVAIANDSLGGGIVVVMAERDKEEMELDIAKMEFDFKGTSVICRSGSPLILADLKKVSVSKARAIIVLAEDGNADQSDARALRTVLSLTGVKEGLRGHIVVELSDLDNEVLVKLVGGDLVETVVAHDVIGRLMIQCARQPGLAQIWEDILGFENCEFYIKRWSQLDGMQFEDVLISFPDAIPCGVKVASCGGKIILNPDDSYVLQEGDEVLVIAEDDDSYAPATLPTVLSFSLKHIDSK</sequence>
<dbReference type="InterPro" id="IPR010420">
    <property type="entry name" value="CASTOR/POLLUX/SYM8_dom"/>
</dbReference>
<name>A0A5N6REN3_9ROSI</name>
<evidence type="ECO:0000256" key="7">
    <source>
        <dbReference type="SAM" id="Phobius"/>
    </source>
</evidence>
<evidence type="ECO:0000256" key="5">
    <source>
        <dbReference type="ARBA" id="ARBA00023136"/>
    </source>
</evidence>
<evidence type="ECO:0000256" key="2">
    <source>
        <dbReference type="ARBA" id="ARBA00008577"/>
    </source>
</evidence>
<reference evidence="9 10" key="1">
    <citation type="submission" date="2019-06" db="EMBL/GenBank/DDBJ databases">
        <title>A chromosomal-level reference genome of Carpinus fangiana (Coryloideae, Betulaceae).</title>
        <authorList>
            <person name="Yang X."/>
            <person name="Wang Z."/>
            <person name="Zhang L."/>
            <person name="Hao G."/>
            <person name="Liu J."/>
            <person name="Yang Y."/>
        </authorList>
    </citation>
    <scope>NUCLEOTIDE SEQUENCE [LARGE SCALE GENOMIC DNA]</scope>
    <source>
        <strain evidence="9">Cfa_2016G</strain>
        <tissue evidence="9">Leaf</tissue>
    </source>
</reference>
<comment type="subcellular location">
    <subcellularLocation>
        <location evidence="1">Membrane</location>
        <topology evidence="1">Multi-pass membrane protein</topology>
    </subcellularLocation>
</comment>
<dbReference type="SUPFAM" id="SSF81324">
    <property type="entry name" value="Voltage-gated potassium channels"/>
    <property type="match status" value="1"/>
</dbReference>
<dbReference type="EMBL" id="CM017326">
    <property type="protein sequence ID" value="KAE8077075.1"/>
    <property type="molecule type" value="Genomic_DNA"/>
</dbReference>
<feature type="transmembrane region" description="Helical" evidence="7">
    <location>
        <begin position="255"/>
        <end position="275"/>
    </location>
</feature>
<comment type="similarity">
    <text evidence="2">Belongs to the castor/pollux (TC 1.A.1.23) family.</text>
</comment>
<evidence type="ECO:0000256" key="1">
    <source>
        <dbReference type="ARBA" id="ARBA00004141"/>
    </source>
</evidence>
<accession>A0A5N6REN3</accession>
<evidence type="ECO:0000313" key="10">
    <source>
        <dbReference type="Proteomes" id="UP000327013"/>
    </source>
</evidence>
<feature type="transmembrane region" description="Helical" evidence="7">
    <location>
        <begin position="196"/>
        <end position="216"/>
    </location>
</feature>
<dbReference type="PANTHER" id="PTHR31563:SF1">
    <property type="entry name" value="ION CHANNEL CASTOR-RELATED"/>
    <property type="match status" value="1"/>
</dbReference>
<evidence type="ECO:0000259" key="8">
    <source>
        <dbReference type="PROSITE" id="PS51201"/>
    </source>
</evidence>
<evidence type="ECO:0000256" key="4">
    <source>
        <dbReference type="ARBA" id="ARBA00022989"/>
    </source>
</evidence>
<keyword evidence="4 7" id="KW-1133">Transmembrane helix</keyword>
<feature type="transmembrane region" description="Helical" evidence="7">
    <location>
        <begin position="137"/>
        <end position="156"/>
    </location>
</feature>
<dbReference type="InterPro" id="IPR044849">
    <property type="entry name" value="CASTOR/POLLUX/SYM8-like"/>
</dbReference>
<keyword evidence="5 7" id="KW-0472">Membrane</keyword>
<dbReference type="Proteomes" id="UP000327013">
    <property type="component" value="Chromosome 6"/>
</dbReference>
<keyword evidence="10" id="KW-1185">Reference proteome</keyword>
<dbReference type="AlphaFoldDB" id="A0A5N6REN3"/>
<feature type="transmembrane region" description="Helical" evidence="7">
    <location>
        <begin position="307"/>
        <end position="332"/>
    </location>
</feature>
<gene>
    <name evidence="9" type="ORF">FH972_015677</name>
</gene>
<dbReference type="InterPro" id="IPR036721">
    <property type="entry name" value="RCK_C_sf"/>
</dbReference>
<evidence type="ECO:0000256" key="6">
    <source>
        <dbReference type="SAM" id="MobiDB-lite"/>
    </source>
</evidence>
<evidence type="ECO:0000256" key="3">
    <source>
        <dbReference type="ARBA" id="ARBA00022692"/>
    </source>
</evidence>
<dbReference type="Gene3D" id="3.40.50.720">
    <property type="entry name" value="NAD(P)-binding Rossmann-like Domain"/>
    <property type="match status" value="1"/>
</dbReference>
<feature type="domain" description="RCK N-terminal" evidence="8">
    <location>
        <begin position="348"/>
        <end position="489"/>
    </location>
</feature>
<dbReference type="GO" id="GO:0006813">
    <property type="term" value="P:potassium ion transport"/>
    <property type="evidence" value="ECO:0007669"/>
    <property type="project" value="InterPro"/>
</dbReference>
<feature type="region of interest" description="Disordered" evidence="6">
    <location>
        <begin position="26"/>
        <end position="71"/>
    </location>
</feature>
<dbReference type="SUPFAM" id="SSF116726">
    <property type="entry name" value="TrkA C-terminal domain-like"/>
    <property type="match status" value="1"/>
</dbReference>
<dbReference type="OrthoDB" id="414047at2759"/>
<proteinExistence type="inferred from homology"/>
<dbReference type="GO" id="GO:0016020">
    <property type="term" value="C:membrane"/>
    <property type="evidence" value="ECO:0007669"/>
    <property type="project" value="UniProtKB-SubCell"/>
</dbReference>
<dbReference type="InterPro" id="IPR003148">
    <property type="entry name" value="RCK_N"/>
</dbReference>
<protein>
    <recommendedName>
        <fullName evidence="8">RCK N-terminal domain-containing protein</fullName>
    </recommendedName>
</protein>
<organism evidence="9 10">
    <name type="scientific">Carpinus fangiana</name>
    <dbReference type="NCBI Taxonomy" id="176857"/>
    <lineage>
        <taxon>Eukaryota</taxon>
        <taxon>Viridiplantae</taxon>
        <taxon>Streptophyta</taxon>
        <taxon>Embryophyta</taxon>
        <taxon>Tracheophyta</taxon>
        <taxon>Spermatophyta</taxon>
        <taxon>Magnoliopsida</taxon>
        <taxon>eudicotyledons</taxon>
        <taxon>Gunneridae</taxon>
        <taxon>Pentapetalae</taxon>
        <taxon>rosids</taxon>
        <taxon>fabids</taxon>
        <taxon>Fagales</taxon>
        <taxon>Betulaceae</taxon>
        <taxon>Carpinus</taxon>
    </lineage>
</organism>